<proteinExistence type="predicted"/>
<feature type="transmembrane region" description="Helical" evidence="1">
    <location>
        <begin position="676"/>
        <end position="703"/>
    </location>
</feature>
<keyword evidence="4" id="KW-1185">Reference proteome</keyword>
<evidence type="ECO:0000313" key="3">
    <source>
        <dbReference type="EMBL" id="GAB1220132.1"/>
    </source>
</evidence>
<protein>
    <submittedName>
        <fullName evidence="3">Uncharacterized protein</fullName>
    </submittedName>
</protein>
<feature type="signal peptide" evidence="2">
    <location>
        <begin position="1"/>
        <end position="17"/>
    </location>
</feature>
<dbReference type="InterPro" id="IPR052766">
    <property type="entry name" value="S41A_metabolite_peptidase"/>
</dbReference>
<dbReference type="PANTHER" id="PTHR37049">
    <property type="entry name" value="PEPTIDASE S41 FAMILY PROTEIN"/>
    <property type="match status" value="1"/>
</dbReference>
<dbReference type="Proteomes" id="UP001628156">
    <property type="component" value="Unassembled WGS sequence"/>
</dbReference>
<feature type="chain" id="PRO_5045438448" evidence="2">
    <location>
        <begin position="18"/>
        <end position="716"/>
    </location>
</feature>
<keyword evidence="1" id="KW-1133">Transmembrane helix</keyword>
<keyword evidence="2" id="KW-0732">Signal</keyword>
<evidence type="ECO:0000313" key="4">
    <source>
        <dbReference type="Proteomes" id="UP001628156"/>
    </source>
</evidence>
<reference evidence="3 4" key="1">
    <citation type="journal article" date="2019" name="PLoS Negl. Trop. Dis.">
        <title>Whole genome sequencing of Entamoeba nuttalli reveals mammalian host-related molecular signatures and a novel octapeptide-repeat surface protein.</title>
        <authorList>
            <person name="Tanaka M."/>
            <person name="Makiuchi T."/>
            <person name="Komiyama T."/>
            <person name="Shiina T."/>
            <person name="Osaki K."/>
            <person name="Tachibana H."/>
        </authorList>
    </citation>
    <scope>NUCLEOTIDE SEQUENCE [LARGE SCALE GENOMIC DNA]</scope>
    <source>
        <strain evidence="3 4">P19-061405</strain>
    </source>
</reference>
<accession>A0ABQ0DBA0</accession>
<organism evidence="3 4">
    <name type="scientific">Entamoeba nuttalli</name>
    <dbReference type="NCBI Taxonomy" id="412467"/>
    <lineage>
        <taxon>Eukaryota</taxon>
        <taxon>Amoebozoa</taxon>
        <taxon>Evosea</taxon>
        <taxon>Archamoebae</taxon>
        <taxon>Mastigamoebida</taxon>
        <taxon>Entamoebidae</taxon>
        <taxon>Entamoeba</taxon>
    </lineage>
</organism>
<evidence type="ECO:0000256" key="1">
    <source>
        <dbReference type="SAM" id="Phobius"/>
    </source>
</evidence>
<sequence>MSLILLISLLFINNSLATLCNELEMNKVYTVEQAFECIESVKVNRTVTEAIKKDITAIFETYVYKDILLSPPAIKGKADYYQKVDIDKLLKELDTTETSMYSFYQKIENIFFATHDLHLTFRISSNNEFKYYFDSFYAVLPFSIDIINEGKDVILIPYDVLTHYGVNLPQEIIDNSKVPVQSINKMKPLDWIRKYAEEHTFLKSNHGRFTYAIESMSNQKLTSIPFEKSFLSESIDIVYSNGQTVSTGYSMLYKPLVSLTKKQQEKIKAKEEGKNMKPISLNDFIDLKQDSNTFDYESLDKNIACKTFKEDGKQTINVFVLKTFYPETEVDNFFETFDKCIAQFDENDDPVAMILPMNGGGYGDLESNIENLLAPYEDTALIGSVRISPGAENCIKHEYGSGMYDPMNCTSRYNITGNLSIPLGEFYTKPVPVVYGNNVTHIKSQVSLLVPETMLASRFTKHPRNPNQIILFTDGFCYSACALLTKGMWERGSAIIVGYEGDPEGDVEWFDAGQSPTAVIGMDEMFLPEGDDLARYGGFMRTSFYEYFEWNLDYNKESNPREFTLSPIDERVQIYKYTEDKLEEFVKEARKIFEKYENGCNPKNKMLTKYSSECDSQITVEHGHGGFICGDDGKWSNICKVSYCDHGYKWDEYNQRCIEDACYKTTDDDDSNKKEWIVIIIFIIAVIVIGIIIIGIVFVGVYLSKRKEKGYIPITN</sequence>
<comment type="caution">
    <text evidence="3">The sequence shown here is derived from an EMBL/GenBank/DDBJ whole genome shotgun (WGS) entry which is preliminary data.</text>
</comment>
<keyword evidence="1" id="KW-0472">Membrane</keyword>
<dbReference type="PANTHER" id="PTHR37049:SF4">
    <property type="entry name" value="RHODANESE DOMAIN-CONTAINING PROTEIN"/>
    <property type="match status" value="1"/>
</dbReference>
<gene>
    <name evidence="3" type="ORF">ENUP19_0047G0199</name>
</gene>
<dbReference type="EMBL" id="BAAFRS010000047">
    <property type="protein sequence ID" value="GAB1220132.1"/>
    <property type="molecule type" value="Genomic_DNA"/>
</dbReference>
<name>A0ABQ0DBA0_9EUKA</name>
<keyword evidence="1" id="KW-0812">Transmembrane</keyword>
<evidence type="ECO:0000256" key="2">
    <source>
        <dbReference type="SAM" id="SignalP"/>
    </source>
</evidence>